<evidence type="ECO:0008006" key="4">
    <source>
        <dbReference type="Google" id="ProtNLM"/>
    </source>
</evidence>
<proteinExistence type="predicted"/>
<name>A0ABX4J188_9HYPH</name>
<evidence type="ECO:0000313" key="3">
    <source>
        <dbReference type="Proteomes" id="UP000219972"/>
    </source>
</evidence>
<keyword evidence="1" id="KW-0175">Coiled coil</keyword>
<keyword evidence="3" id="KW-1185">Reference proteome</keyword>
<dbReference type="EMBL" id="NWSL01000026">
    <property type="protein sequence ID" value="PDS48577.1"/>
    <property type="molecule type" value="Genomic_DNA"/>
</dbReference>
<feature type="coiled-coil region" evidence="1">
    <location>
        <begin position="148"/>
        <end position="175"/>
    </location>
</feature>
<comment type="caution">
    <text evidence="2">The sequence shown here is derived from an EMBL/GenBank/DDBJ whole genome shotgun (WGS) entry which is preliminary data.</text>
</comment>
<evidence type="ECO:0000256" key="1">
    <source>
        <dbReference type="SAM" id="Coils"/>
    </source>
</evidence>
<organism evidence="2 3">
    <name type="scientific">Rhizobium anhuiense</name>
    <dbReference type="NCBI Taxonomy" id="1184720"/>
    <lineage>
        <taxon>Bacteria</taxon>
        <taxon>Pseudomonadati</taxon>
        <taxon>Pseudomonadota</taxon>
        <taxon>Alphaproteobacteria</taxon>
        <taxon>Hyphomicrobiales</taxon>
        <taxon>Rhizobiaceae</taxon>
        <taxon>Rhizobium/Agrobacterium group</taxon>
        <taxon>Rhizobium</taxon>
    </lineage>
</organism>
<reference evidence="2 3" key="1">
    <citation type="submission" date="2017-09" db="EMBL/GenBank/DDBJ databases">
        <title>Comparative genomics of rhizobia isolated from Phaseolus vulgaris in China.</title>
        <authorList>
            <person name="Tong W."/>
        </authorList>
    </citation>
    <scope>NUCLEOTIDE SEQUENCE [LARGE SCALE GENOMIC DNA]</scope>
    <source>
        <strain evidence="2 3">Y27</strain>
    </source>
</reference>
<dbReference type="Proteomes" id="UP000219972">
    <property type="component" value="Unassembled WGS sequence"/>
</dbReference>
<sequence length="196" mass="21895">MKTPRRNFVVEYKTNRRQAPARPPSIWGNLDLQAVARQIEADGILVGAARQDPHVTNRGKAPIAAIAPSQHSQAPVEDHTLTSSELTVASDDGVFHEELPQELPAIEAPTVRDRGRIAGKSAGSSIRDERVSIQERTVVQGCFEVSPHRNGEDDLDALEEENRRLKRLMIIKLRQENAELKSMLKRVDPEQIERST</sequence>
<protein>
    <recommendedName>
        <fullName evidence="4">Transposase</fullName>
    </recommendedName>
</protein>
<gene>
    <name evidence="2" type="ORF">CO662_29275</name>
</gene>
<dbReference type="RefSeq" id="WP_143542291.1">
    <property type="nucleotide sequence ID" value="NZ_NWSL01000026.1"/>
</dbReference>
<evidence type="ECO:0000313" key="2">
    <source>
        <dbReference type="EMBL" id="PDS48577.1"/>
    </source>
</evidence>
<accession>A0ABX4J188</accession>